<dbReference type="InterPro" id="IPR052908">
    <property type="entry name" value="AP-4-A_phosphorylase"/>
</dbReference>
<evidence type="ECO:0000256" key="2">
    <source>
        <dbReference type="PROSITE-ProRule" id="PRU00464"/>
    </source>
</evidence>
<sequence>MKQLWAPWRIEYILGPKPDTCVFCLPAGPQEDEQRLVLYRGRHAFVIMNKFPYNNGHLMVCPYRHVMSIADLDTTETHEIMDILQICATILKEHFNCEGINIGLNQGEAAGAGIREHMHFHLVPRWNGDSSFMAVFDEVRTMPEHLSRSYAALKPYFTNGALAGEPYSAGSSPHQEGCSPQQNS</sequence>
<dbReference type="PANTHER" id="PTHR42997">
    <property type="entry name" value="HIT FAMILY HYDROLASE"/>
    <property type="match status" value="1"/>
</dbReference>
<feature type="short sequence motif" description="Histidine triad motif" evidence="2">
    <location>
        <begin position="117"/>
        <end position="121"/>
    </location>
</feature>
<evidence type="ECO:0000313" key="6">
    <source>
        <dbReference type="Proteomes" id="UP001628192"/>
    </source>
</evidence>
<feature type="region of interest" description="Disordered" evidence="3">
    <location>
        <begin position="165"/>
        <end position="184"/>
    </location>
</feature>
<dbReference type="RefSeq" id="WP_407844429.1">
    <property type="nucleotide sequence ID" value="NZ_BAAFSG010000001.1"/>
</dbReference>
<feature type="domain" description="HIT" evidence="4">
    <location>
        <begin position="22"/>
        <end position="132"/>
    </location>
</feature>
<evidence type="ECO:0000256" key="1">
    <source>
        <dbReference type="ARBA" id="ARBA00022741"/>
    </source>
</evidence>
<dbReference type="PANTHER" id="PTHR42997:SF1">
    <property type="entry name" value="AP-4-A PHOSPHORYLASE"/>
    <property type="match status" value="1"/>
</dbReference>
<organism evidence="5 6">
    <name type="scientific">Desulfovibrio falkowii</name>
    <dbReference type="NCBI Taxonomy" id="3136602"/>
    <lineage>
        <taxon>Bacteria</taxon>
        <taxon>Pseudomonadati</taxon>
        <taxon>Thermodesulfobacteriota</taxon>
        <taxon>Desulfovibrionia</taxon>
        <taxon>Desulfovibrionales</taxon>
        <taxon>Desulfovibrionaceae</taxon>
        <taxon>Desulfovibrio</taxon>
    </lineage>
</organism>
<accession>A0ABQ0E7F4</accession>
<dbReference type="SUPFAM" id="SSF54197">
    <property type="entry name" value="HIT-like"/>
    <property type="match status" value="1"/>
</dbReference>
<keyword evidence="1" id="KW-0547">Nucleotide-binding</keyword>
<dbReference type="CDD" id="cd01275">
    <property type="entry name" value="FHIT"/>
    <property type="match status" value="1"/>
</dbReference>
<gene>
    <name evidence="5" type="ORF">Defa_12040</name>
</gene>
<dbReference type="EMBL" id="BAAFSG010000001">
    <property type="protein sequence ID" value="GAB1253717.1"/>
    <property type="molecule type" value="Genomic_DNA"/>
</dbReference>
<evidence type="ECO:0000256" key="3">
    <source>
        <dbReference type="SAM" id="MobiDB-lite"/>
    </source>
</evidence>
<evidence type="ECO:0000313" key="5">
    <source>
        <dbReference type="EMBL" id="GAB1253717.1"/>
    </source>
</evidence>
<dbReference type="PROSITE" id="PS51084">
    <property type="entry name" value="HIT_2"/>
    <property type="match status" value="1"/>
</dbReference>
<comment type="caution">
    <text evidence="5">The sequence shown here is derived from an EMBL/GenBank/DDBJ whole genome shotgun (WGS) entry which is preliminary data.</text>
</comment>
<evidence type="ECO:0000259" key="4">
    <source>
        <dbReference type="PROSITE" id="PS51084"/>
    </source>
</evidence>
<dbReference type="InterPro" id="IPR039383">
    <property type="entry name" value="FHIT"/>
</dbReference>
<dbReference type="Proteomes" id="UP001628192">
    <property type="component" value="Unassembled WGS sequence"/>
</dbReference>
<dbReference type="InterPro" id="IPR011146">
    <property type="entry name" value="HIT-like"/>
</dbReference>
<proteinExistence type="predicted"/>
<dbReference type="InterPro" id="IPR036265">
    <property type="entry name" value="HIT-like_sf"/>
</dbReference>
<feature type="compositionally biased region" description="Polar residues" evidence="3">
    <location>
        <begin position="169"/>
        <end position="184"/>
    </location>
</feature>
<dbReference type="Pfam" id="PF01230">
    <property type="entry name" value="HIT"/>
    <property type="match status" value="1"/>
</dbReference>
<keyword evidence="6" id="KW-1185">Reference proteome</keyword>
<reference evidence="5 6" key="1">
    <citation type="journal article" date="2025" name="Int. J. Syst. Evol. Microbiol.">
        <title>Desulfovibrio falkowii sp. nov., Porphyromonas miyakawae sp. nov., Mediterraneibacter flintii sp. nov. and Owariibacterium komagatae gen. nov., sp. nov., isolated from human faeces.</title>
        <authorList>
            <person name="Hamaguchi T."/>
            <person name="Ohara M."/>
            <person name="Hisatomi A."/>
            <person name="Sekiguchi K."/>
            <person name="Takeda J.I."/>
            <person name="Ueyama J."/>
            <person name="Ito M."/>
            <person name="Nishiwaki H."/>
            <person name="Ogi T."/>
            <person name="Hirayama M."/>
            <person name="Ohkuma M."/>
            <person name="Sakamoto M."/>
            <person name="Ohno K."/>
        </authorList>
    </citation>
    <scope>NUCLEOTIDE SEQUENCE [LARGE SCALE GENOMIC DNA]</scope>
    <source>
        <strain evidence="5 6">13CB8C</strain>
    </source>
</reference>
<dbReference type="Gene3D" id="3.30.428.10">
    <property type="entry name" value="HIT-like"/>
    <property type="match status" value="1"/>
</dbReference>
<protein>
    <submittedName>
        <fullName evidence="5">HIT domain-containing protein</fullName>
    </submittedName>
</protein>
<name>A0ABQ0E7F4_9BACT</name>